<protein>
    <submittedName>
        <fullName evidence="2">Transcriptional initiation protein Tat</fullName>
    </submittedName>
</protein>
<dbReference type="PANTHER" id="PTHR38477">
    <property type="entry name" value="HYPOTHETICAL EXPORTED PROTEIN"/>
    <property type="match status" value="1"/>
</dbReference>
<evidence type="ECO:0000313" key="3">
    <source>
        <dbReference type="Proteomes" id="UP000465810"/>
    </source>
</evidence>
<dbReference type="InterPro" id="IPR032676">
    <property type="entry name" value="YkuD_2"/>
</dbReference>
<dbReference type="PANTHER" id="PTHR38477:SF1">
    <property type="entry name" value="MUREIN L,D-TRANSPEPTIDASE CATALYTIC DOMAIN FAMILY PROTEIN"/>
    <property type="match status" value="1"/>
</dbReference>
<name>A0A7X4GKA7_9SPHN</name>
<keyword evidence="3" id="KW-1185">Reference proteome</keyword>
<sequence>MMNRRAMMLAGAALAVGACARSSTPLQSISPLKAPQIPQRSLAGSVPATVRSSSAKTFSSVDPGLLRKALASLERHGDRIRSRDRIAIVDFDAPSADMRMHFLDVADGKATRLLVAHGSGSDPRHTGFAERFSNDFGSNASSEGAFLTDDYYVGRHGRSQRLVGLDVTNNNALERAVVVHSAWYANDDMIKAHGKLGRSQGCFAVGENKLDDVFSFLGKGRMIFAGRA</sequence>
<comment type="caution">
    <text evidence="2">The sequence shown here is derived from an EMBL/GenBank/DDBJ whole genome shotgun (WGS) entry which is preliminary data.</text>
</comment>
<dbReference type="Proteomes" id="UP000465810">
    <property type="component" value="Unassembled WGS sequence"/>
</dbReference>
<keyword evidence="1" id="KW-0732">Signal</keyword>
<dbReference type="PROSITE" id="PS51257">
    <property type="entry name" value="PROKAR_LIPOPROTEIN"/>
    <property type="match status" value="1"/>
</dbReference>
<feature type="signal peptide" evidence="1">
    <location>
        <begin position="1"/>
        <end position="20"/>
    </location>
</feature>
<accession>A0A7X4GKA7</accession>
<dbReference type="AlphaFoldDB" id="A0A7X4GKA7"/>
<reference evidence="2 3" key="1">
    <citation type="submission" date="2019-12" db="EMBL/GenBank/DDBJ databases">
        <authorList>
            <person name="Feng G."/>
            <person name="Zhu H."/>
        </authorList>
    </citation>
    <scope>NUCLEOTIDE SEQUENCE [LARGE SCALE GENOMIC DNA]</scope>
    <source>
        <strain evidence="2 3">FGD1</strain>
    </source>
</reference>
<organism evidence="2 3">
    <name type="scientific">Novosphingobium silvae</name>
    <dbReference type="NCBI Taxonomy" id="2692619"/>
    <lineage>
        <taxon>Bacteria</taxon>
        <taxon>Pseudomonadati</taxon>
        <taxon>Pseudomonadota</taxon>
        <taxon>Alphaproteobacteria</taxon>
        <taxon>Sphingomonadales</taxon>
        <taxon>Sphingomonadaceae</taxon>
        <taxon>Novosphingobium</taxon>
    </lineage>
</organism>
<gene>
    <name evidence="2" type="ORF">GR702_15690</name>
</gene>
<evidence type="ECO:0000256" key="1">
    <source>
        <dbReference type="SAM" id="SignalP"/>
    </source>
</evidence>
<dbReference type="Pfam" id="PF13645">
    <property type="entry name" value="YkuD_2"/>
    <property type="match status" value="1"/>
</dbReference>
<feature type="chain" id="PRO_5030982056" evidence="1">
    <location>
        <begin position="21"/>
        <end position="228"/>
    </location>
</feature>
<proteinExistence type="predicted"/>
<dbReference type="EMBL" id="WVTD01000013">
    <property type="protein sequence ID" value="MYL99209.1"/>
    <property type="molecule type" value="Genomic_DNA"/>
</dbReference>
<evidence type="ECO:0000313" key="2">
    <source>
        <dbReference type="EMBL" id="MYL99209.1"/>
    </source>
</evidence>